<dbReference type="AlphaFoldDB" id="A0A3Q7GU81"/>
<sequence length="63" mass="6754">MPSTLRAPDVDNLEFDGWLVFSLRIPVAIKQQRLEAGFVGPRLEGVGGLSRGRVGKGGATVNF</sequence>
<evidence type="ECO:0000313" key="1">
    <source>
        <dbReference type="EnsemblPlants" id="Solyc06g054327.1.1"/>
    </source>
</evidence>
<organism evidence="1">
    <name type="scientific">Solanum lycopersicum</name>
    <name type="common">Tomato</name>
    <name type="synonym">Lycopersicon esculentum</name>
    <dbReference type="NCBI Taxonomy" id="4081"/>
    <lineage>
        <taxon>Eukaryota</taxon>
        <taxon>Viridiplantae</taxon>
        <taxon>Streptophyta</taxon>
        <taxon>Embryophyta</taxon>
        <taxon>Tracheophyta</taxon>
        <taxon>Spermatophyta</taxon>
        <taxon>Magnoliopsida</taxon>
        <taxon>eudicotyledons</taxon>
        <taxon>Gunneridae</taxon>
        <taxon>Pentapetalae</taxon>
        <taxon>asterids</taxon>
        <taxon>lamiids</taxon>
        <taxon>Solanales</taxon>
        <taxon>Solanaceae</taxon>
        <taxon>Solanoideae</taxon>
        <taxon>Solaneae</taxon>
        <taxon>Solanum</taxon>
        <taxon>Solanum subgen. Lycopersicon</taxon>
    </lineage>
</organism>
<evidence type="ECO:0000313" key="2">
    <source>
        <dbReference type="Proteomes" id="UP000004994"/>
    </source>
</evidence>
<dbReference type="EnsemblPlants" id="Solyc06g054327.1.1">
    <property type="protein sequence ID" value="Solyc06g054327.1.1"/>
    <property type="gene ID" value="Solyc06g054327.1"/>
</dbReference>
<reference evidence="1" key="1">
    <citation type="journal article" date="2012" name="Nature">
        <title>The tomato genome sequence provides insights into fleshy fruit evolution.</title>
        <authorList>
            <consortium name="Tomato Genome Consortium"/>
        </authorList>
    </citation>
    <scope>NUCLEOTIDE SEQUENCE [LARGE SCALE GENOMIC DNA]</scope>
    <source>
        <strain evidence="1">cv. Heinz 1706</strain>
    </source>
</reference>
<dbReference type="Gramene" id="Solyc06g054327.1.1">
    <property type="protein sequence ID" value="Solyc06g054327.1.1"/>
    <property type="gene ID" value="Solyc06g054327.1"/>
</dbReference>
<dbReference type="Proteomes" id="UP000004994">
    <property type="component" value="Chromosome 6"/>
</dbReference>
<dbReference type="InParanoid" id="A0A3Q7GU81"/>
<reference evidence="1" key="2">
    <citation type="submission" date="2019-01" db="UniProtKB">
        <authorList>
            <consortium name="EnsemblPlants"/>
        </authorList>
    </citation>
    <scope>IDENTIFICATION</scope>
    <source>
        <strain evidence="1">cv. Heinz 1706</strain>
    </source>
</reference>
<proteinExistence type="predicted"/>
<accession>A0A3Q7GU81</accession>
<name>A0A3Q7GU81_SOLLC</name>
<protein>
    <submittedName>
        <fullName evidence="1">Uncharacterized protein</fullName>
    </submittedName>
</protein>
<keyword evidence="2" id="KW-1185">Reference proteome</keyword>